<dbReference type="GeneID" id="60590830"/>
<dbReference type="KEGG" id="hlt:I7X12_20015"/>
<evidence type="ECO:0008006" key="4">
    <source>
        <dbReference type="Google" id="ProtNLM"/>
    </source>
</evidence>
<dbReference type="AlphaFoldDB" id="A0A7T3FYD8"/>
<dbReference type="SUPFAM" id="SSF52096">
    <property type="entry name" value="ClpP/crotonase"/>
    <property type="match status" value="1"/>
</dbReference>
<proteinExistence type="predicted"/>
<evidence type="ECO:0000313" key="3">
    <source>
        <dbReference type="Proteomes" id="UP000595001"/>
    </source>
</evidence>
<evidence type="ECO:0000256" key="1">
    <source>
        <dbReference type="SAM" id="MobiDB-lite"/>
    </source>
</evidence>
<protein>
    <recommendedName>
        <fullName evidence="4">Peptidase family S41</fullName>
    </recommendedName>
</protein>
<evidence type="ECO:0000313" key="2">
    <source>
        <dbReference type="EMBL" id="QPV62966.1"/>
    </source>
</evidence>
<name>A0A7T3FYD8_9EURY</name>
<feature type="region of interest" description="Disordered" evidence="1">
    <location>
        <begin position="174"/>
        <end position="207"/>
    </location>
</feature>
<dbReference type="OrthoDB" id="269550at2157"/>
<accession>A0A7T3FYD8</accession>
<organism evidence="2 3">
    <name type="scientific">Halosimplex litoreum</name>
    <dbReference type="NCBI Taxonomy" id="1198301"/>
    <lineage>
        <taxon>Archaea</taxon>
        <taxon>Methanobacteriati</taxon>
        <taxon>Methanobacteriota</taxon>
        <taxon>Stenosarchaea group</taxon>
        <taxon>Halobacteria</taxon>
        <taxon>Halobacteriales</taxon>
        <taxon>Haloarculaceae</taxon>
        <taxon>Halosimplex</taxon>
    </lineage>
</organism>
<dbReference type="InterPro" id="IPR029045">
    <property type="entry name" value="ClpP/crotonase-like_dom_sf"/>
</dbReference>
<keyword evidence="3" id="KW-1185">Reference proteome</keyword>
<reference evidence="2 3" key="1">
    <citation type="submission" date="2020-12" db="EMBL/GenBank/DDBJ databases">
        <title>Halosimplex halophilum sp. nov. and Halosimplex salinum sp. nov., two new members of the genus Halosimplex.</title>
        <authorList>
            <person name="Cui H.L."/>
        </authorList>
    </citation>
    <scope>NUCLEOTIDE SEQUENCE [LARGE SCALE GENOMIC DNA]</scope>
    <source>
        <strain evidence="2 3">YGH94</strain>
    </source>
</reference>
<dbReference type="EMBL" id="CP065856">
    <property type="protein sequence ID" value="QPV62966.1"/>
    <property type="molecule type" value="Genomic_DNA"/>
</dbReference>
<dbReference type="Proteomes" id="UP000595001">
    <property type="component" value="Chromosome"/>
</dbReference>
<dbReference type="Gene3D" id="3.90.226.10">
    <property type="entry name" value="2-enoyl-CoA Hydratase, Chain A, domain 1"/>
    <property type="match status" value="1"/>
</dbReference>
<gene>
    <name evidence="2" type="ORF">I7X12_20015</name>
</gene>
<dbReference type="RefSeq" id="WP_198061762.1">
    <property type="nucleotide sequence ID" value="NZ_CP065856.1"/>
</dbReference>
<sequence>MAEDADLTHEAVLADVRTFVDVLEATHPAPFVGAGGRFAYYERVQSALDDVPSDGWPERGLQETVASLAAAVRDAHMFVVWPTADGTIPLRLGVVDGEIRVRSVREGVPESLVGSRLRRVDGVPVGELIERQARLRGSETPHGDLLNLALSLRNWRAMAPLLDRAERPDEATFAFEASDGTTRREPLEPTTGDGAERVAPSTLERPDSEAWPTYQLLPERDAAWLRIPSMSDHREAFQYRQGDLDEHARASARSLCRAATGEPDPDDFDEVLDKVPAALDLFRDLADEMATAGTSTLLVDLRDNTGGNRVLVDLLAYVLYGWDGVATARDRPGALRYSDRLVERRGTEPFEDEGREWSLRPGEYAIGGGDSTVEEIRDDLVESVPTFERLEAPDWPSAGSYAPPAVVVVTAARTFSAGVSLLATLRRLGASHVGTPPVQAPTYFGDLVSFTLPNSEITAMTATSRIETLPDGPGDVLEPDRRLTGEDFARYDFDRDASVLLALDEYC</sequence>